<dbReference type="SUPFAM" id="SSF51182">
    <property type="entry name" value="RmlC-like cupins"/>
    <property type="match status" value="1"/>
</dbReference>
<evidence type="ECO:0000313" key="13">
    <source>
        <dbReference type="Proteomes" id="UP001185254"/>
    </source>
</evidence>
<dbReference type="InterPro" id="IPR029044">
    <property type="entry name" value="Nucleotide-diphossugar_trans"/>
</dbReference>
<feature type="domain" description="Nucleotidyl transferase" evidence="9">
    <location>
        <begin position="18"/>
        <end position="301"/>
    </location>
</feature>
<evidence type="ECO:0000259" key="9">
    <source>
        <dbReference type="Pfam" id="PF00483"/>
    </source>
</evidence>
<feature type="domain" description="MannoseP isomerase/GMP-like beta-helix" evidence="11">
    <location>
        <begin position="308"/>
        <end position="362"/>
    </location>
</feature>
<evidence type="ECO:0000259" key="11">
    <source>
        <dbReference type="Pfam" id="PF22640"/>
    </source>
</evidence>
<dbReference type="InterPro" id="IPR001538">
    <property type="entry name" value="Man6P_isomerase-2_C"/>
</dbReference>
<comment type="similarity">
    <text evidence="1 8">Belongs to the mannose-6-phosphate isomerase type 2 family.</text>
</comment>
<dbReference type="EMBL" id="JAVDQN010000001">
    <property type="protein sequence ID" value="MDR6374625.1"/>
    <property type="molecule type" value="Genomic_DNA"/>
</dbReference>
<dbReference type="Proteomes" id="UP001185254">
    <property type="component" value="Unassembled WGS sequence"/>
</dbReference>
<dbReference type="InterPro" id="IPR054566">
    <property type="entry name" value="ManC/GMP-like_b-helix"/>
</dbReference>
<evidence type="ECO:0000256" key="8">
    <source>
        <dbReference type="RuleBase" id="RU004190"/>
    </source>
</evidence>
<gene>
    <name evidence="12" type="ORF">J2776_001301</name>
</gene>
<dbReference type="Gene3D" id="3.90.550.10">
    <property type="entry name" value="Spore Coat Polysaccharide Biosynthesis Protein SpsA, Chain A"/>
    <property type="match status" value="1"/>
</dbReference>
<keyword evidence="5" id="KW-0547">Nucleotide-binding</keyword>
<dbReference type="GO" id="GO:0004475">
    <property type="term" value="F:mannose-1-phosphate guanylyltransferase (GTP) activity"/>
    <property type="evidence" value="ECO:0007669"/>
    <property type="project" value="UniProtKB-EC"/>
</dbReference>
<sequence>MRSSNKYGIEGEPVSLLPIILCGGAGSRLWPVSRESHPKPFIRLADGESLLQKAFLRAVALPGVKEVLTVTNRELFFKTEDDFREVNTKGCATSFILEPFGRNTAAAVATAALHTAKAHGDQTVMLVLAADHLIADQPAFAKAVAAAQKLAQAGKVVTFGVQPLTPETGYGYIEADGENVVRFVEKPSLDKAREYLASGKFLWNSGMFCFTARTILKEMKQHCPEILDAAAECMEKSPSAQGTDGGAQIRLEPGCFGAVPDVSFDYAVMEKCEHAAVVSCDIGWTDVGSWTALSDLSPADASGNRVEGEALLFDVKNCYVRGGNRLIGAVGVENLIVIDTPDALLLAHKDRAQDVKQIFAELKARGHETYKVHRTVHRPWGTYSVLEEGPRFKIKRIEVKPGASLSLQMHHHRNEHWVVVSGMAKVVNGENEFFVSTNQSTYIPAGHKHRLENPGVVELVMIEVQSGEYLGEDDIVRFEDIYGRT</sequence>
<evidence type="ECO:0000256" key="1">
    <source>
        <dbReference type="ARBA" id="ARBA00006115"/>
    </source>
</evidence>
<evidence type="ECO:0000256" key="3">
    <source>
        <dbReference type="ARBA" id="ARBA00022679"/>
    </source>
</evidence>
<dbReference type="EC" id="2.7.7.13" evidence="2"/>
<evidence type="ECO:0000313" key="12">
    <source>
        <dbReference type="EMBL" id="MDR6374625.1"/>
    </source>
</evidence>
<reference evidence="12 13" key="1">
    <citation type="submission" date="2023-07" db="EMBL/GenBank/DDBJ databases">
        <title>Sorghum-associated microbial communities from plants grown in Nebraska, USA.</title>
        <authorList>
            <person name="Schachtman D."/>
        </authorList>
    </citation>
    <scope>NUCLEOTIDE SEQUENCE [LARGE SCALE GENOMIC DNA]</scope>
    <source>
        <strain evidence="12 13">DS1039</strain>
    </source>
</reference>
<accession>A0ABU1KUK4</accession>
<dbReference type="InterPro" id="IPR011051">
    <property type="entry name" value="RmlC_Cupin_sf"/>
</dbReference>
<keyword evidence="3 12" id="KW-0808">Transferase</keyword>
<dbReference type="PANTHER" id="PTHR46390">
    <property type="entry name" value="MANNOSE-1-PHOSPHATE GUANYLYLTRANSFERASE"/>
    <property type="match status" value="1"/>
</dbReference>
<dbReference type="Pfam" id="PF01050">
    <property type="entry name" value="MannoseP_isomer"/>
    <property type="match status" value="1"/>
</dbReference>
<dbReference type="NCBIfam" id="TIGR01479">
    <property type="entry name" value="GMP_PMI"/>
    <property type="match status" value="1"/>
</dbReference>
<dbReference type="Gene3D" id="2.60.120.10">
    <property type="entry name" value="Jelly Rolls"/>
    <property type="match status" value="1"/>
</dbReference>
<keyword evidence="6" id="KW-0342">GTP-binding</keyword>
<dbReference type="CDD" id="cd02213">
    <property type="entry name" value="cupin_PMI_typeII_C"/>
    <property type="match status" value="1"/>
</dbReference>
<keyword evidence="4 12" id="KW-0548">Nucleotidyltransferase</keyword>
<evidence type="ECO:0000256" key="4">
    <source>
        <dbReference type="ARBA" id="ARBA00022695"/>
    </source>
</evidence>
<protein>
    <recommendedName>
        <fullName evidence="2">mannose-1-phosphate guanylyltransferase</fullName>
        <ecNumber evidence="2">2.7.7.13</ecNumber>
    </recommendedName>
</protein>
<name>A0ABU1KUK4_9BURK</name>
<dbReference type="Pfam" id="PF22640">
    <property type="entry name" value="ManC_GMP_beta-helix"/>
    <property type="match status" value="1"/>
</dbReference>
<dbReference type="InterPro" id="IPR014710">
    <property type="entry name" value="RmlC-like_jellyroll"/>
</dbReference>
<dbReference type="CDD" id="cd02509">
    <property type="entry name" value="GDP-M1P_Guanylyltransferase"/>
    <property type="match status" value="1"/>
</dbReference>
<dbReference type="InterPro" id="IPR005835">
    <property type="entry name" value="NTP_transferase_dom"/>
</dbReference>
<comment type="catalytic activity">
    <reaction evidence="7">
        <text>alpha-D-mannose 1-phosphate + GTP + H(+) = GDP-alpha-D-mannose + diphosphate</text>
        <dbReference type="Rhea" id="RHEA:15229"/>
        <dbReference type="ChEBI" id="CHEBI:15378"/>
        <dbReference type="ChEBI" id="CHEBI:33019"/>
        <dbReference type="ChEBI" id="CHEBI:37565"/>
        <dbReference type="ChEBI" id="CHEBI:57527"/>
        <dbReference type="ChEBI" id="CHEBI:58409"/>
        <dbReference type="EC" id="2.7.7.13"/>
    </reaction>
</comment>
<dbReference type="InterPro" id="IPR006375">
    <property type="entry name" value="Man1P_GuaTrfase/Man6P_Isoase"/>
</dbReference>
<organism evidence="12 13">
    <name type="scientific">Paraburkholderia caledonica</name>
    <dbReference type="NCBI Taxonomy" id="134536"/>
    <lineage>
        <taxon>Bacteria</taxon>
        <taxon>Pseudomonadati</taxon>
        <taxon>Pseudomonadota</taxon>
        <taxon>Betaproteobacteria</taxon>
        <taxon>Burkholderiales</taxon>
        <taxon>Burkholderiaceae</taxon>
        <taxon>Paraburkholderia</taxon>
    </lineage>
</organism>
<evidence type="ECO:0000256" key="7">
    <source>
        <dbReference type="ARBA" id="ARBA00047343"/>
    </source>
</evidence>
<dbReference type="PANTHER" id="PTHR46390:SF1">
    <property type="entry name" value="MANNOSE-1-PHOSPHATE GUANYLYLTRANSFERASE"/>
    <property type="match status" value="1"/>
</dbReference>
<feature type="domain" description="Mannose-6-phosphate isomerase type II C-terminal" evidence="10">
    <location>
        <begin position="366"/>
        <end position="480"/>
    </location>
</feature>
<evidence type="ECO:0000256" key="5">
    <source>
        <dbReference type="ARBA" id="ARBA00022741"/>
    </source>
</evidence>
<dbReference type="Pfam" id="PF00483">
    <property type="entry name" value="NTP_transferase"/>
    <property type="match status" value="1"/>
</dbReference>
<evidence type="ECO:0000256" key="2">
    <source>
        <dbReference type="ARBA" id="ARBA00012387"/>
    </source>
</evidence>
<dbReference type="InterPro" id="IPR051161">
    <property type="entry name" value="Mannose-6P_isomerase_type2"/>
</dbReference>
<dbReference type="SUPFAM" id="SSF53448">
    <property type="entry name" value="Nucleotide-diphospho-sugar transferases"/>
    <property type="match status" value="1"/>
</dbReference>
<evidence type="ECO:0000259" key="10">
    <source>
        <dbReference type="Pfam" id="PF01050"/>
    </source>
</evidence>
<dbReference type="InterPro" id="IPR049577">
    <property type="entry name" value="GMPP_N"/>
</dbReference>
<evidence type="ECO:0000256" key="6">
    <source>
        <dbReference type="ARBA" id="ARBA00023134"/>
    </source>
</evidence>
<proteinExistence type="inferred from homology"/>
<comment type="caution">
    <text evidence="12">The sequence shown here is derived from an EMBL/GenBank/DDBJ whole genome shotgun (WGS) entry which is preliminary data.</text>
</comment>
<keyword evidence="13" id="KW-1185">Reference proteome</keyword>